<dbReference type="EMBL" id="AGEK01000036">
    <property type="protein sequence ID" value="EHO67827.1"/>
    <property type="molecule type" value="Genomic_DNA"/>
</dbReference>
<evidence type="ECO:0008006" key="4">
    <source>
        <dbReference type="Google" id="ProtNLM"/>
    </source>
</evidence>
<dbReference type="PANTHER" id="PTHR37841">
    <property type="entry name" value="GLR2918 PROTEIN"/>
    <property type="match status" value="1"/>
</dbReference>
<name>H1HPN0_9BACT</name>
<protein>
    <recommendedName>
        <fullName evidence="4">WG repeat-containing protein</fullName>
    </recommendedName>
</protein>
<gene>
    <name evidence="2" type="ORF">HMPREF9944_02124</name>
</gene>
<evidence type="ECO:0000313" key="3">
    <source>
        <dbReference type="Proteomes" id="UP000003167"/>
    </source>
</evidence>
<evidence type="ECO:0000256" key="1">
    <source>
        <dbReference type="SAM" id="MobiDB-lite"/>
    </source>
</evidence>
<reference evidence="2 3" key="1">
    <citation type="submission" date="2011-12" db="EMBL/GenBank/DDBJ databases">
        <title>The Genome Sequence of Prevotella maculosa OT 289.</title>
        <authorList>
            <consortium name="The Broad Institute Genome Sequencing Platform"/>
            <person name="Earl A."/>
            <person name="Ward D."/>
            <person name="Feldgarden M."/>
            <person name="Gevers D."/>
            <person name="Izard J."/>
            <person name="Blanton J.M."/>
            <person name="Mathney J."/>
            <person name="Tanner A.C."/>
            <person name="Dewhirst F.E."/>
            <person name="Young S.K."/>
            <person name="Zeng Q."/>
            <person name="Gargeya S."/>
            <person name="Fitzgerald M."/>
            <person name="Haas B."/>
            <person name="Abouelleil A."/>
            <person name="Alvarado L."/>
            <person name="Arachchi H.M."/>
            <person name="Berlin A."/>
            <person name="Chapman S.B."/>
            <person name="Gearin G."/>
            <person name="Goldberg J."/>
            <person name="Griggs A."/>
            <person name="Gujja S."/>
            <person name="Hansen M."/>
            <person name="Heiman D."/>
            <person name="Howarth C."/>
            <person name="Larimer J."/>
            <person name="Lui A."/>
            <person name="MacDonald P.J.P."/>
            <person name="McCowen C."/>
            <person name="Montmayeur A."/>
            <person name="Murphy C."/>
            <person name="Neiman D."/>
            <person name="Pearson M."/>
            <person name="Priest M."/>
            <person name="Roberts A."/>
            <person name="Saif S."/>
            <person name="Shea T."/>
            <person name="Sisk P."/>
            <person name="Stolte C."/>
            <person name="Sykes S."/>
            <person name="Wortman J."/>
            <person name="Nusbaum C."/>
            <person name="Birren B."/>
        </authorList>
    </citation>
    <scope>NUCLEOTIDE SEQUENCE [LARGE SCALE GENOMIC DNA]</scope>
    <source>
        <strain evidence="2 3">OT 289</strain>
    </source>
</reference>
<feature type="region of interest" description="Disordered" evidence="1">
    <location>
        <begin position="1517"/>
        <end position="1543"/>
    </location>
</feature>
<dbReference type="RefSeq" id="WP_008566184.1">
    <property type="nucleotide sequence ID" value="NZ_JH594508.1"/>
</dbReference>
<keyword evidence="3" id="KW-1185">Reference proteome</keyword>
<dbReference type="STRING" id="999422.HMPREF9944_02124"/>
<comment type="caution">
    <text evidence="2">The sequence shown here is derived from an EMBL/GenBank/DDBJ whole genome shotgun (WGS) entry which is preliminary data.</text>
</comment>
<sequence length="1566" mass="179171">MIKSQPLDDFNWEEFESGTVSQTSSTFKGYDEEPVFHQGIAIVKRNGKYGAIMVGGKEIVPSIYDALTEFKDGVAEVEYKGEKRKVNLSGQIHVKHGNESVFLPDEYDWGFDFINNICVVVKNNKYGIINKSFDVVLECEYTFFEKFRNGFAIIGNNVINEKAEECFKIDNSFPDGDKIIEKNGQPLKGVMNSDMKIIIPVLHYNIMRLKSGYYVAESEKKEKIIISSPNGKVVSKIAVDKVEDINECFFATYLTDEENTKCETSIYYAPEKLLLTIPYKVNVYPCKDNSVQFSLDGLQYEYDVEGGLYIVAKKLQYGSSEWDFRWEKVNPRKVNHTYVEYTHSFLSQEYELIEDNRYKKGISNLLGDTIIEPQYNYIRHIYGDLFIVAVPNPKTEKKTLVFGVVDKSNKIIIPFEYDCLIPISDKYIAYTEGHIYNVVDNNEYWTMDFPSNGYYTNVTFGILDMDGKKISKPIFSKINEIKTGLGFIVGVAIKMDKTLKYGIIDNKGNYIVTPKYELIGYDEKDDLFNTTLSYSETGRYPFEKLSNHVSIDGSFVVYSDNGIVSKVPVEIADWCGSFNEGYAEVIKGGIKGKINKSNHIVAFLDEKCIVIPAQYNFACNFKFGYAPVSKNGKYGIIDAMQKEVIPCSYEYIEPLSSTRFKYKEGKKWGIIDERANIIVGPEYISISHQSEEHFKVELSTPNGSVTEHYYGLIDKNGKIAIPIRCTSISKLSYANYSFWIAKTRSKQGVYSELADVIIPFIYDDIEIQDGKFVCKLFEQQYPYSSRYKRVKYEFCYSLKGEYYLNIDDKMLYVVPSEYDIAYYAGQGLIWIEKDATWGLINMMNDVIISPVFSYFEAFEGSFAIVGNSDNGATKYFLDDHIWHMKRGLVDTFGAIVLPIEYDFIEKWDNGYYCASKDKHTILLSPSLHPVFNTERILEKLDDRYILIVDGYTKYGLIDYNGNKIIPTDDEHNFEEIEVLKNGFLKVTYHKGEYGSSHIAILNNQGKVIFEKNYDCDDIKILDYGYILIECNNYGSPNTYSLVNLQGKEILPNSYYEIKQRNDGMISIKNYEGWGLADLKGNIVIDTEYLDELVFEDGLANIGVKGSSLTQKINKNGIVIVHNGKNEIELPNSVYWGTDFINKVSIVRGKGRGYNVIGVANIKGNIIIPTRYKSVCLLSNKTFRVQDGDCYGIFDLKGNVIFPSIFTSIEYIDDDRIKVTWNLKTVKEWNNKCDYVGEKYKGYDNKYLVDNRSALCNYKGEIINDKEIILVGKFINGYARAYKEVTIEKGRVQLKQAGVVDTFGKTIIPLIYDGIIIYEDSPYIRLRKNGKYGIANLKSGKQKIFNKLDIKHLWDIDKLGRCVYSEDCKYDSNCEDWIGGTRGVLNLKGVLIPTGQYYNIVLLDNGLIKVSNEDGDLYGLLDEDGNEVIPIQYSYISSFKGNLATICINGKRDDEWPYRIRGGKWGVIDSTGKLVKECVSDREEVLEEKESDNKRTDNNVQFEKPSVVLSDRIPEPKERNSYDYAYDSYRDDDDEGPYSKYGGYNGWDDNTIDEAFDGNPELTWNID</sequence>
<dbReference type="Proteomes" id="UP000003167">
    <property type="component" value="Unassembled WGS sequence"/>
</dbReference>
<evidence type="ECO:0000313" key="2">
    <source>
        <dbReference type="EMBL" id="EHO67827.1"/>
    </source>
</evidence>
<dbReference type="PANTHER" id="PTHR37841:SF1">
    <property type="entry name" value="DUF3298 DOMAIN-CONTAINING PROTEIN"/>
    <property type="match status" value="1"/>
</dbReference>
<proteinExistence type="predicted"/>
<dbReference type="OrthoDB" id="1077994at2"/>
<organism evidence="2 3">
    <name type="scientific">Segatella maculosa OT 289</name>
    <dbReference type="NCBI Taxonomy" id="999422"/>
    <lineage>
        <taxon>Bacteria</taxon>
        <taxon>Pseudomonadati</taxon>
        <taxon>Bacteroidota</taxon>
        <taxon>Bacteroidia</taxon>
        <taxon>Bacteroidales</taxon>
        <taxon>Prevotellaceae</taxon>
        <taxon>Segatella</taxon>
    </lineage>
</organism>
<dbReference type="PATRIC" id="fig|999422.3.peg.2236"/>
<dbReference type="HOGENOM" id="CLU_245666_0_0_10"/>
<dbReference type="InterPro" id="IPR032774">
    <property type="entry name" value="WG_beta_rep"/>
</dbReference>
<dbReference type="Pfam" id="PF14903">
    <property type="entry name" value="WG_beta_rep"/>
    <property type="match status" value="11"/>
</dbReference>
<accession>H1HPN0</accession>